<sequence>MKKILAFAGSTSSTSINKKLATYASENLENTKFDVIDLRDYPMVIYSEDEEKENGFPENAEKFSKLLDKYDGFILSLAEHNGSYASAFKNIFDWSSRIEAKVFRNKSLLLMATSPGARGGQSVLEAGVSKFPRMGVKELLTFSLPSFSDNFKDGKIIEEDLNEQLKTAVNDFEKSVNQ</sequence>
<evidence type="ECO:0000313" key="3">
    <source>
        <dbReference type="Proteomes" id="UP000515808"/>
    </source>
</evidence>
<gene>
    <name evidence="2" type="ORF">H9W90_06940</name>
</gene>
<proteinExistence type="predicted"/>
<dbReference type="GO" id="GO:0005829">
    <property type="term" value="C:cytosol"/>
    <property type="evidence" value="ECO:0007669"/>
    <property type="project" value="TreeGrafter"/>
</dbReference>
<dbReference type="PANTHER" id="PTHR30543">
    <property type="entry name" value="CHROMATE REDUCTASE"/>
    <property type="match status" value="1"/>
</dbReference>
<dbReference type="GO" id="GO:0010181">
    <property type="term" value="F:FMN binding"/>
    <property type="evidence" value="ECO:0007669"/>
    <property type="project" value="TreeGrafter"/>
</dbReference>
<organism evidence="2 3">
    <name type="scientific">Polaribacter pectinis</name>
    <dbReference type="NCBI Taxonomy" id="2738844"/>
    <lineage>
        <taxon>Bacteria</taxon>
        <taxon>Pseudomonadati</taxon>
        <taxon>Bacteroidota</taxon>
        <taxon>Flavobacteriia</taxon>
        <taxon>Flavobacteriales</taxon>
        <taxon>Flavobacteriaceae</taxon>
    </lineage>
</organism>
<dbReference type="RefSeq" id="WP_187483711.1">
    <property type="nucleotide sequence ID" value="NZ_CP060695.1"/>
</dbReference>
<dbReference type="EMBL" id="CP060695">
    <property type="protein sequence ID" value="QNM86838.1"/>
    <property type="molecule type" value="Genomic_DNA"/>
</dbReference>
<dbReference type="Gene3D" id="3.40.50.360">
    <property type="match status" value="1"/>
</dbReference>
<dbReference type="GO" id="GO:0016491">
    <property type="term" value="F:oxidoreductase activity"/>
    <property type="evidence" value="ECO:0007669"/>
    <property type="project" value="InterPro"/>
</dbReference>
<protein>
    <submittedName>
        <fullName evidence="2">NAD(P)H-dependent oxidoreductase</fullName>
    </submittedName>
</protein>
<dbReference type="AlphaFoldDB" id="A0A7G9LDY9"/>
<dbReference type="Proteomes" id="UP000515808">
    <property type="component" value="Chromosome"/>
</dbReference>
<dbReference type="SUPFAM" id="SSF52218">
    <property type="entry name" value="Flavoproteins"/>
    <property type="match status" value="1"/>
</dbReference>
<reference evidence="2 3" key="1">
    <citation type="submission" date="2020-08" db="EMBL/GenBank/DDBJ databases">
        <title>Polaribacter sp. L12M9 isolated from gut of the Korean scallop.</title>
        <authorList>
            <person name="Jeong Y.S."/>
        </authorList>
    </citation>
    <scope>NUCLEOTIDE SEQUENCE [LARGE SCALE GENOMIC DNA]</scope>
    <source>
        <strain evidence="2 3">L12M9</strain>
    </source>
</reference>
<dbReference type="InterPro" id="IPR050712">
    <property type="entry name" value="NAD(P)H-dep_reductase"/>
</dbReference>
<evidence type="ECO:0000259" key="1">
    <source>
        <dbReference type="Pfam" id="PF03358"/>
    </source>
</evidence>
<dbReference type="Pfam" id="PF03358">
    <property type="entry name" value="FMN_red"/>
    <property type="match status" value="1"/>
</dbReference>
<dbReference type="InterPro" id="IPR029039">
    <property type="entry name" value="Flavoprotein-like_sf"/>
</dbReference>
<name>A0A7G9LDY9_9FLAO</name>
<dbReference type="PANTHER" id="PTHR30543:SF21">
    <property type="entry name" value="NAD(P)H-DEPENDENT FMN REDUCTASE LOT6"/>
    <property type="match status" value="1"/>
</dbReference>
<feature type="domain" description="NADPH-dependent FMN reductase-like" evidence="1">
    <location>
        <begin position="3"/>
        <end position="135"/>
    </location>
</feature>
<accession>A0A7G9LDY9</accession>
<dbReference type="KEGG" id="ppec:H9W90_06940"/>
<evidence type="ECO:0000313" key="2">
    <source>
        <dbReference type="EMBL" id="QNM86838.1"/>
    </source>
</evidence>
<keyword evidence="3" id="KW-1185">Reference proteome</keyword>
<dbReference type="InterPro" id="IPR005025">
    <property type="entry name" value="FMN_Rdtase-like_dom"/>
</dbReference>